<dbReference type="Proteomes" id="UP000000233">
    <property type="component" value="Chromosome"/>
</dbReference>
<feature type="coiled-coil region" evidence="1">
    <location>
        <begin position="122"/>
        <end position="174"/>
    </location>
</feature>
<gene>
    <name evidence="2" type="ordered locus">PST_0467</name>
</gene>
<protein>
    <recommendedName>
        <fullName evidence="4">DUF4124 domain-containing protein</fullName>
    </recommendedName>
</protein>
<evidence type="ECO:0008006" key="4">
    <source>
        <dbReference type="Google" id="ProtNLM"/>
    </source>
</evidence>
<evidence type="ECO:0000313" key="2">
    <source>
        <dbReference type="EMBL" id="ABP78173.1"/>
    </source>
</evidence>
<evidence type="ECO:0000313" key="3">
    <source>
        <dbReference type="Proteomes" id="UP000000233"/>
    </source>
</evidence>
<accession>A4VGS2</accession>
<dbReference type="eggNOG" id="COG2433">
    <property type="taxonomic scope" value="Bacteria"/>
</dbReference>
<sequence length="197" mass="22112">MRRSVATRTMLLLGVICPVLASAAELYRYVDERGVVVLDRHGVPPQHISRGYQVLNEQGRVVREVPPAPTAEEFARLQAKKARDASDAQLLRLYASVEDVERAETRKLAELDSVIGLSQGNLQSIRSQHSSLRKQAANHERAGRNVPENLLAQIENLEKEEQSLLRDLARFEKTRAEAEVSFAQDRQRVAELLGQNP</sequence>
<dbReference type="KEGG" id="psa:PST_0467"/>
<organism evidence="2 3">
    <name type="scientific">Stutzerimonas stutzeri (strain A1501)</name>
    <name type="common">Pseudomonas stutzeri</name>
    <dbReference type="NCBI Taxonomy" id="379731"/>
    <lineage>
        <taxon>Bacteria</taxon>
        <taxon>Pseudomonadati</taxon>
        <taxon>Pseudomonadota</taxon>
        <taxon>Gammaproteobacteria</taxon>
        <taxon>Pseudomonadales</taxon>
        <taxon>Pseudomonadaceae</taxon>
        <taxon>Stutzerimonas</taxon>
    </lineage>
</organism>
<evidence type="ECO:0000256" key="1">
    <source>
        <dbReference type="SAM" id="Coils"/>
    </source>
</evidence>
<keyword evidence="3" id="KW-1185">Reference proteome</keyword>
<reference evidence="2 3" key="1">
    <citation type="journal article" date="2008" name="Proc. Natl. Acad. Sci. U.S.A.">
        <title>Nitrogen fixation island and rhizosphere competence traits in the genome of root-associated Pseudomonas stutzeri A1501.</title>
        <authorList>
            <person name="Yan Y."/>
            <person name="Yang J."/>
            <person name="Dou Y."/>
            <person name="Chen M."/>
            <person name="Ping S."/>
            <person name="Peng J."/>
            <person name="Lu W."/>
            <person name="Zhang W."/>
            <person name="Yao Z."/>
            <person name="Li H."/>
            <person name="Liu W."/>
            <person name="He S."/>
            <person name="Geng L."/>
            <person name="Zhang X."/>
            <person name="Yang F."/>
            <person name="Yu H."/>
            <person name="Zhan Y."/>
            <person name="Li D."/>
            <person name="Lin Z."/>
            <person name="Wang Y."/>
            <person name="Elmerich C."/>
            <person name="Lin M."/>
            <person name="Jin Q."/>
        </authorList>
    </citation>
    <scope>NUCLEOTIDE SEQUENCE [LARGE SCALE GENOMIC DNA]</scope>
    <source>
        <strain evidence="2 3">A1501</strain>
    </source>
</reference>
<proteinExistence type="predicted"/>
<keyword evidence="1" id="KW-0175">Coiled coil</keyword>
<dbReference type="EMBL" id="CP000304">
    <property type="protein sequence ID" value="ABP78173.1"/>
    <property type="molecule type" value="Genomic_DNA"/>
</dbReference>
<name>A4VGS2_STUS1</name>
<dbReference type="AlphaFoldDB" id="A4VGS2"/>
<dbReference type="HOGENOM" id="CLU_094869_2_0_6"/>